<evidence type="ECO:0000313" key="3">
    <source>
        <dbReference type="EMBL" id="KAK4736500.1"/>
    </source>
</evidence>
<keyword evidence="1" id="KW-0812">Transmembrane</keyword>
<feature type="transmembrane region" description="Helical" evidence="1">
    <location>
        <begin position="201"/>
        <end position="222"/>
    </location>
</feature>
<organism evidence="3 4">
    <name type="scientific">Solanum pinnatisectum</name>
    <name type="common">tansyleaf nightshade</name>
    <dbReference type="NCBI Taxonomy" id="50273"/>
    <lineage>
        <taxon>Eukaryota</taxon>
        <taxon>Viridiplantae</taxon>
        <taxon>Streptophyta</taxon>
        <taxon>Embryophyta</taxon>
        <taxon>Tracheophyta</taxon>
        <taxon>Spermatophyta</taxon>
        <taxon>Magnoliopsida</taxon>
        <taxon>eudicotyledons</taxon>
        <taxon>Gunneridae</taxon>
        <taxon>Pentapetalae</taxon>
        <taxon>asterids</taxon>
        <taxon>lamiids</taxon>
        <taxon>Solanales</taxon>
        <taxon>Solanaceae</taxon>
        <taxon>Solanoideae</taxon>
        <taxon>Solaneae</taxon>
        <taxon>Solanum</taxon>
    </lineage>
</organism>
<feature type="transmembrane region" description="Helical" evidence="1">
    <location>
        <begin position="155"/>
        <end position="172"/>
    </location>
</feature>
<sequence>MVGTQNANEQLLVLEENLQTKRSFQRRLCGDDWLIPGGKYTVRSGYEWRKGPAEQWQHWRGVWNSVNIPKHCFISWMAMHKQLLTRERLKKMNISQEEKCPLCGDQVETIDYLIFECEFSKACMSIITQWTRQHVQNQEIEGYWKRLARRAKGKTSRAFLWMILAAVIYHVWKARNEAIWYRRWINDILDRIAEKRGGEEIRFVFCFLFFSSVINVLIITLVEMEGLVY</sequence>
<dbReference type="PANTHER" id="PTHR33116:SF84">
    <property type="entry name" value="RNA-DIRECTED DNA POLYMERASE"/>
    <property type="match status" value="1"/>
</dbReference>
<dbReference type="InterPro" id="IPR026960">
    <property type="entry name" value="RVT-Znf"/>
</dbReference>
<accession>A0AAV9MHD2</accession>
<reference evidence="3 4" key="1">
    <citation type="submission" date="2023-10" db="EMBL/GenBank/DDBJ databases">
        <title>Genome-Wide Identification Analysis in wild type Solanum Pinnatisectum Reveals Some Genes Defensing Phytophthora Infestans.</title>
        <authorList>
            <person name="Sun C."/>
        </authorList>
    </citation>
    <scope>NUCLEOTIDE SEQUENCE [LARGE SCALE GENOMIC DNA]</scope>
    <source>
        <strain evidence="3">LQN</strain>
        <tissue evidence="3">Leaf</tissue>
    </source>
</reference>
<feature type="domain" description="Reverse transcriptase zinc-binding" evidence="2">
    <location>
        <begin position="40"/>
        <end position="122"/>
    </location>
</feature>
<proteinExistence type="predicted"/>
<keyword evidence="1" id="KW-0472">Membrane</keyword>
<dbReference type="AlphaFoldDB" id="A0AAV9MHD2"/>
<keyword evidence="4" id="KW-1185">Reference proteome</keyword>
<dbReference type="Proteomes" id="UP001311915">
    <property type="component" value="Unassembled WGS sequence"/>
</dbReference>
<gene>
    <name evidence="3" type="ORF">R3W88_000197</name>
</gene>
<evidence type="ECO:0000313" key="4">
    <source>
        <dbReference type="Proteomes" id="UP001311915"/>
    </source>
</evidence>
<dbReference type="EMBL" id="JAWPEI010000001">
    <property type="protein sequence ID" value="KAK4736500.1"/>
    <property type="molecule type" value="Genomic_DNA"/>
</dbReference>
<evidence type="ECO:0000259" key="2">
    <source>
        <dbReference type="Pfam" id="PF13966"/>
    </source>
</evidence>
<name>A0AAV9MHD2_9SOLN</name>
<protein>
    <recommendedName>
        <fullName evidence="2">Reverse transcriptase zinc-binding domain-containing protein</fullName>
    </recommendedName>
</protein>
<dbReference type="Pfam" id="PF13966">
    <property type="entry name" value="zf-RVT"/>
    <property type="match status" value="1"/>
</dbReference>
<dbReference type="PANTHER" id="PTHR33116">
    <property type="entry name" value="REVERSE TRANSCRIPTASE ZINC-BINDING DOMAIN-CONTAINING PROTEIN-RELATED-RELATED"/>
    <property type="match status" value="1"/>
</dbReference>
<comment type="caution">
    <text evidence="3">The sequence shown here is derived from an EMBL/GenBank/DDBJ whole genome shotgun (WGS) entry which is preliminary data.</text>
</comment>
<keyword evidence="1" id="KW-1133">Transmembrane helix</keyword>
<evidence type="ECO:0000256" key="1">
    <source>
        <dbReference type="SAM" id="Phobius"/>
    </source>
</evidence>